<evidence type="ECO:0000313" key="10">
    <source>
        <dbReference type="EMBL" id="KAF1913920.1"/>
    </source>
</evidence>
<feature type="domain" description="ZZ-type" evidence="8">
    <location>
        <begin position="236"/>
        <end position="288"/>
    </location>
</feature>
<name>A0A6A5QGG9_AMPQU</name>
<evidence type="ECO:0000259" key="9">
    <source>
        <dbReference type="PROSITE" id="PS50222"/>
    </source>
</evidence>
<evidence type="ECO:0000256" key="5">
    <source>
        <dbReference type="ARBA" id="ARBA00022837"/>
    </source>
</evidence>
<evidence type="ECO:0000259" key="8">
    <source>
        <dbReference type="PROSITE" id="PS50135"/>
    </source>
</evidence>
<dbReference type="PROSITE" id="PS00018">
    <property type="entry name" value="EF_HAND_1"/>
    <property type="match status" value="2"/>
</dbReference>
<gene>
    <name evidence="10" type="ORF">BDU57DRAFT_521021</name>
</gene>
<dbReference type="PANTHER" id="PTHR23055:SF187">
    <property type="entry name" value="EF HAND DOMAIN PROTEIN (AFU_ORTHOLOGUE AFUA_6G07310)"/>
    <property type="match status" value="1"/>
</dbReference>
<reference evidence="10" key="1">
    <citation type="journal article" date="2020" name="Stud. Mycol.">
        <title>101 Dothideomycetes genomes: a test case for predicting lifestyles and emergence of pathogens.</title>
        <authorList>
            <person name="Haridas S."/>
            <person name="Albert R."/>
            <person name="Binder M."/>
            <person name="Bloem J."/>
            <person name="Labutti K."/>
            <person name="Salamov A."/>
            <person name="Andreopoulos B."/>
            <person name="Baker S."/>
            <person name="Barry K."/>
            <person name="Bills G."/>
            <person name="Bluhm B."/>
            <person name="Cannon C."/>
            <person name="Castanera R."/>
            <person name="Culley D."/>
            <person name="Daum C."/>
            <person name="Ezra D."/>
            <person name="Gonzalez J."/>
            <person name="Henrissat B."/>
            <person name="Kuo A."/>
            <person name="Liang C."/>
            <person name="Lipzen A."/>
            <person name="Lutzoni F."/>
            <person name="Magnuson J."/>
            <person name="Mondo S."/>
            <person name="Nolan M."/>
            <person name="Ohm R."/>
            <person name="Pangilinan J."/>
            <person name="Park H.-J."/>
            <person name="Ramirez L."/>
            <person name="Alfaro M."/>
            <person name="Sun H."/>
            <person name="Tritt A."/>
            <person name="Yoshinaga Y."/>
            <person name="Zwiers L.-H."/>
            <person name="Turgeon B."/>
            <person name="Goodwin S."/>
            <person name="Spatafora J."/>
            <person name="Crous P."/>
            <person name="Grigoriev I."/>
        </authorList>
    </citation>
    <scope>NUCLEOTIDE SEQUENCE</scope>
    <source>
        <strain evidence="10">HMLAC05119</strain>
    </source>
</reference>
<feature type="region of interest" description="Disordered" evidence="7">
    <location>
        <begin position="915"/>
        <end position="952"/>
    </location>
</feature>
<keyword evidence="2" id="KW-0677">Repeat</keyword>
<keyword evidence="4" id="KW-0862">Zinc</keyword>
<evidence type="ECO:0000256" key="7">
    <source>
        <dbReference type="SAM" id="MobiDB-lite"/>
    </source>
</evidence>
<organism evidence="10 11">
    <name type="scientific">Ampelomyces quisqualis</name>
    <name type="common">Powdery mildew agent</name>
    <dbReference type="NCBI Taxonomy" id="50730"/>
    <lineage>
        <taxon>Eukaryota</taxon>
        <taxon>Fungi</taxon>
        <taxon>Dikarya</taxon>
        <taxon>Ascomycota</taxon>
        <taxon>Pezizomycotina</taxon>
        <taxon>Dothideomycetes</taxon>
        <taxon>Pleosporomycetidae</taxon>
        <taxon>Pleosporales</taxon>
        <taxon>Pleosporineae</taxon>
        <taxon>Phaeosphaeriaceae</taxon>
        <taxon>Ampelomyces</taxon>
    </lineage>
</organism>
<feature type="domain" description="EF-hand" evidence="9">
    <location>
        <begin position="410"/>
        <end position="445"/>
    </location>
</feature>
<dbReference type="Proteomes" id="UP000800096">
    <property type="component" value="Unassembled WGS sequence"/>
</dbReference>
<feature type="compositionally biased region" description="Low complexity" evidence="7">
    <location>
        <begin position="935"/>
        <end position="952"/>
    </location>
</feature>
<evidence type="ECO:0000256" key="2">
    <source>
        <dbReference type="ARBA" id="ARBA00022737"/>
    </source>
</evidence>
<dbReference type="PANTHER" id="PTHR23055">
    <property type="entry name" value="CALCIUM BINDING PROTEINS"/>
    <property type="match status" value="1"/>
</dbReference>
<feature type="region of interest" description="Disordered" evidence="7">
    <location>
        <begin position="556"/>
        <end position="633"/>
    </location>
</feature>
<keyword evidence="1" id="KW-0479">Metal-binding</keyword>
<dbReference type="OrthoDB" id="2122982at2759"/>
<feature type="region of interest" description="Disordered" evidence="7">
    <location>
        <begin position="38"/>
        <end position="61"/>
    </location>
</feature>
<proteinExistence type="predicted"/>
<dbReference type="GO" id="GO:0008270">
    <property type="term" value="F:zinc ion binding"/>
    <property type="evidence" value="ECO:0007669"/>
    <property type="project" value="UniProtKB-KW"/>
</dbReference>
<dbReference type="InterPro" id="IPR018247">
    <property type="entry name" value="EF_Hand_1_Ca_BS"/>
</dbReference>
<dbReference type="SUPFAM" id="SSF47473">
    <property type="entry name" value="EF-hand"/>
    <property type="match status" value="1"/>
</dbReference>
<dbReference type="SMART" id="SM00054">
    <property type="entry name" value="EFh"/>
    <property type="match status" value="2"/>
</dbReference>
<keyword evidence="5" id="KW-0106">Calcium</keyword>
<dbReference type="SMART" id="SM00291">
    <property type="entry name" value="ZnF_ZZ"/>
    <property type="match status" value="1"/>
</dbReference>
<dbReference type="Pfam" id="PF00569">
    <property type="entry name" value="ZZ"/>
    <property type="match status" value="1"/>
</dbReference>
<dbReference type="CDD" id="cd02340">
    <property type="entry name" value="ZZ_NBR1_like"/>
    <property type="match status" value="1"/>
</dbReference>
<keyword evidence="3 6" id="KW-0863">Zinc-finger</keyword>
<dbReference type="GO" id="GO:0005829">
    <property type="term" value="C:cytosol"/>
    <property type="evidence" value="ECO:0007669"/>
    <property type="project" value="TreeGrafter"/>
</dbReference>
<dbReference type="InterPro" id="IPR043145">
    <property type="entry name" value="Znf_ZZ_sf"/>
</dbReference>
<evidence type="ECO:0000313" key="11">
    <source>
        <dbReference type="Proteomes" id="UP000800096"/>
    </source>
</evidence>
<evidence type="ECO:0000256" key="3">
    <source>
        <dbReference type="ARBA" id="ARBA00022771"/>
    </source>
</evidence>
<dbReference type="InterPro" id="IPR028846">
    <property type="entry name" value="Recoverin"/>
</dbReference>
<feature type="compositionally biased region" description="Polar residues" evidence="7">
    <location>
        <begin position="915"/>
        <end position="934"/>
    </location>
</feature>
<dbReference type="AlphaFoldDB" id="A0A6A5QGG9"/>
<dbReference type="InterPro" id="IPR000433">
    <property type="entry name" value="Znf_ZZ"/>
</dbReference>
<evidence type="ECO:0000256" key="1">
    <source>
        <dbReference type="ARBA" id="ARBA00022723"/>
    </source>
</evidence>
<protein>
    <recommendedName>
        <fullName evidence="12">EF hand domain-containing protein</fullName>
    </recommendedName>
</protein>
<evidence type="ECO:0000256" key="4">
    <source>
        <dbReference type="ARBA" id="ARBA00022833"/>
    </source>
</evidence>
<dbReference type="InterPro" id="IPR002048">
    <property type="entry name" value="EF_hand_dom"/>
</dbReference>
<dbReference type="InterPro" id="IPR011992">
    <property type="entry name" value="EF-hand-dom_pair"/>
</dbReference>
<dbReference type="GO" id="GO:0016020">
    <property type="term" value="C:membrane"/>
    <property type="evidence" value="ECO:0007669"/>
    <property type="project" value="TreeGrafter"/>
</dbReference>
<feature type="domain" description="EF-hand" evidence="9">
    <location>
        <begin position="374"/>
        <end position="409"/>
    </location>
</feature>
<accession>A0A6A5QGG9</accession>
<dbReference type="PROSITE" id="PS50222">
    <property type="entry name" value="EF_HAND_2"/>
    <property type="match status" value="2"/>
</dbReference>
<dbReference type="CDD" id="cd00051">
    <property type="entry name" value="EFh"/>
    <property type="match status" value="1"/>
</dbReference>
<dbReference type="PROSITE" id="PS50135">
    <property type="entry name" value="ZF_ZZ_2"/>
    <property type="match status" value="1"/>
</dbReference>
<sequence>MPASTPNSISRYRPAILALAGAAAAYATYRIYTISQSPPSDSLHRSNAVRRPNARQRQQASQTERLSALYGDIPAFGDFGCHGVRIPLHPHNLISRSELRSVILQQLPQATPEQIDRDIESVYDVFLDRLLAMVSPNRPPSHMETDAIAMWVAERHGDRILLPATAVERARARYALMLGDTAVPTVDGAESVAATDLSWRSDEDTEGDNIDPDGQTLQRTLYHIAEDRARQEGVIHRGVTCNGCDEKPIRGIRWRCANCADFDLCSNCEATNSHIKTHIFYKVRVPAPYLGITKQEPLYPGKPHMMSSSMHSTLKKRLVAETKMEAEEVDALWDQFTCLAGTEWLADPNNIGWALDRRAFNHAFIPRFNSFIAAPNLVYDRIFAYYDSDKNGLIGFEEWIKGIDGMHTTDGRIKSKIVFDGYDIDGDGFISRKDVLRIFRAFYAIEKEATGNYVAEMTEELSVRNALDTISSGQPLGSAFTPHGLGAIDGRNPRLRDKNLDDFENIESVLQQDKPDVAERSEMLKAANMRSVPEDLPQDEQDRILTDRWARRQFYTDQEEGLDRPDCAEDDTAREDGESTEAGVSNQEASDETNTRPRWSRSSSRVRFQDDVDMETRSNASTSSRPFGERWGGYEIPEPEKDLGRDVLYQITQQGFNELLDPIFADRENDAMDAYATRSERRKLATQLEQLADHLRTKEIHHLRVICKIGIFRWAKCIVDMFCSALNKASTFSTFQNFPAIFQDEDGRSVTLEVAQMRLLRIYYLVQLSLLDSIEVPEGAKYTDMALWNTWLCRNQLHNEVIAVALTFAGRLGWISDMQPTISPGIASARTTSLRRDPTMPQFRPNSSADLLIADPSTNIDASTTIDMSSCAIDRDISSFQPEGGQLKSRPGGPFFACTAFKLANINFSDQETAVQNDVSAPTHSTAPVSSDNIEPTTVQPTTTSSQDPSSEEYNVANWRNYTDNPMIHVLHVDSTSGIEQLRFYMKSITHSSSPYYPEIDQRKPLYRHVRELAMDPSALSHDILLASLETVQQEIQERKGSGLINFDEFDIHMQDVRMRFLESWMEWVSI</sequence>
<dbReference type="Gene3D" id="1.10.238.10">
    <property type="entry name" value="EF-hand"/>
    <property type="match status" value="1"/>
</dbReference>
<dbReference type="PROSITE" id="PS01357">
    <property type="entry name" value="ZF_ZZ_1"/>
    <property type="match status" value="1"/>
</dbReference>
<dbReference type="Gene3D" id="3.30.60.90">
    <property type="match status" value="1"/>
</dbReference>
<keyword evidence="11" id="KW-1185">Reference proteome</keyword>
<evidence type="ECO:0000256" key="6">
    <source>
        <dbReference type="PROSITE-ProRule" id="PRU00228"/>
    </source>
</evidence>
<dbReference type="GO" id="GO:0005509">
    <property type="term" value="F:calcium ion binding"/>
    <property type="evidence" value="ECO:0007669"/>
    <property type="project" value="InterPro"/>
</dbReference>
<feature type="compositionally biased region" description="Basic and acidic residues" evidence="7">
    <location>
        <begin position="607"/>
        <end position="616"/>
    </location>
</feature>
<feature type="compositionally biased region" description="Low complexity" evidence="7">
    <location>
        <begin position="596"/>
        <end position="606"/>
    </location>
</feature>
<evidence type="ECO:0008006" key="12">
    <source>
        <dbReference type="Google" id="ProtNLM"/>
    </source>
</evidence>
<dbReference type="SUPFAM" id="SSF57850">
    <property type="entry name" value="RING/U-box"/>
    <property type="match status" value="1"/>
</dbReference>
<dbReference type="EMBL" id="ML979138">
    <property type="protein sequence ID" value="KAF1913920.1"/>
    <property type="molecule type" value="Genomic_DNA"/>
</dbReference>